<keyword evidence="4" id="KW-0378">Hydrolase</keyword>
<evidence type="ECO:0000313" key="11">
    <source>
        <dbReference type="Proteomes" id="UP000321485"/>
    </source>
</evidence>
<organism evidence="10 11">
    <name type="scientific">Acidovorax delafieldii</name>
    <name type="common">Pseudomonas delafieldii</name>
    <dbReference type="NCBI Taxonomy" id="47920"/>
    <lineage>
        <taxon>Bacteria</taxon>
        <taxon>Pseudomonadati</taxon>
        <taxon>Pseudomonadota</taxon>
        <taxon>Betaproteobacteria</taxon>
        <taxon>Burkholderiales</taxon>
        <taxon>Comamonadaceae</taxon>
        <taxon>Acidovorax</taxon>
    </lineage>
</organism>
<evidence type="ECO:0000256" key="6">
    <source>
        <dbReference type="ARBA" id="ARBA00022997"/>
    </source>
</evidence>
<dbReference type="GO" id="GO:0008237">
    <property type="term" value="F:metallopeptidase activity"/>
    <property type="evidence" value="ECO:0007669"/>
    <property type="project" value="UniProtKB-KW"/>
</dbReference>
<keyword evidence="7" id="KW-0482">Metalloprotease</keyword>
<evidence type="ECO:0000313" key="10">
    <source>
        <dbReference type="EMBL" id="TWG35798.1"/>
    </source>
</evidence>
<dbReference type="InterPro" id="IPR009045">
    <property type="entry name" value="Zn_M74/Hedgehog-like"/>
</dbReference>
<keyword evidence="9" id="KW-0732">Signal</keyword>
<comment type="catalytic activity">
    <reaction evidence="1">
        <text>D-alanyl-D-alanine + H2O = 2 D-alanine</text>
        <dbReference type="Rhea" id="RHEA:20661"/>
        <dbReference type="ChEBI" id="CHEBI:15377"/>
        <dbReference type="ChEBI" id="CHEBI:57416"/>
        <dbReference type="ChEBI" id="CHEBI:57822"/>
        <dbReference type="EC" id="3.4.13.22"/>
    </reaction>
</comment>
<dbReference type="GeneID" id="51112413"/>
<gene>
    <name evidence="10" type="ORF">ATF69_3364</name>
</gene>
<evidence type="ECO:0000256" key="7">
    <source>
        <dbReference type="ARBA" id="ARBA00023049"/>
    </source>
</evidence>
<dbReference type="InterPro" id="IPR000755">
    <property type="entry name" value="A_A_dipeptidase"/>
</dbReference>
<protein>
    <submittedName>
        <fullName evidence="10">D-alanyl-D-alanine dipeptidase</fullName>
    </submittedName>
</protein>
<name>A0A561XI57_ACIDE</name>
<evidence type="ECO:0000256" key="2">
    <source>
        <dbReference type="ARBA" id="ARBA00022670"/>
    </source>
</evidence>
<evidence type="ECO:0000256" key="5">
    <source>
        <dbReference type="ARBA" id="ARBA00022833"/>
    </source>
</evidence>
<evidence type="ECO:0000256" key="4">
    <source>
        <dbReference type="ARBA" id="ARBA00022801"/>
    </source>
</evidence>
<keyword evidence="6" id="KW-0224">Dipeptidase</keyword>
<sequence>MPVLPTTSQPRRLNPSVALPPATRWSSAAMALLLAACVHSPQAAVPSPGLQGGPTLWEHTPIAPCDRAPTARPALERIGRELQSQGMALQATCNTVSGGWVVQVQVVDGTKAHKVVRGPLADGQAVDMGTPAGAARSEAAAGASGFSPDVLHNRQWLRALMARHQFDNLPDAWWHFAQRGVPPAQAADTDLAAR</sequence>
<dbReference type="SUPFAM" id="SSF55166">
    <property type="entry name" value="Hedgehog/DD-peptidase"/>
    <property type="match status" value="1"/>
</dbReference>
<dbReference type="Gene3D" id="3.30.1380.10">
    <property type="match status" value="1"/>
</dbReference>
<evidence type="ECO:0000256" key="1">
    <source>
        <dbReference type="ARBA" id="ARBA00001362"/>
    </source>
</evidence>
<keyword evidence="2" id="KW-0645">Protease</keyword>
<dbReference type="GO" id="GO:0006508">
    <property type="term" value="P:proteolysis"/>
    <property type="evidence" value="ECO:0007669"/>
    <property type="project" value="UniProtKB-KW"/>
</dbReference>
<keyword evidence="5" id="KW-0862">Zinc</keyword>
<feature type="signal peptide" evidence="9">
    <location>
        <begin position="1"/>
        <end position="43"/>
    </location>
</feature>
<dbReference type="GO" id="GO:0046872">
    <property type="term" value="F:metal ion binding"/>
    <property type="evidence" value="ECO:0007669"/>
    <property type="project" value="UniProtKB-KW"/>
</dbReference>
<dbReference type="RefSeq" id="WP_146871679.1">
    <property type="nucleotide sequence ID" value="NZ_VJWE01000015.1"/>
</dbReference>
<keyword evidence="3" id="KW-0479">Metal-binding</keyword>
<evidence type="ECO:0000256" key="9">
    <source>
        <dbReference type="SAM" id="SignalP"/>
    </source>
</evidence>
<evidence type="ECO:0000256" key="8">
    <source>
        <dbReference type="ARBA" id="ARBA00023316"/>
    </source>
</evidence>
<reference evidence="10 11" key="1">
    <citation type="journal article" date="2015" name="Stand. Genomic Sci.">
        <title>Genomic Encyclopedia of Bacterial and Archaeal Type Strains, Phase III: the genomes of soil and plant-associated and newly described type strains.</title>
        <authorList>
            <person name="Whitman W.B."/>
            <person name="Woyke T."/>
            <person name="Klenk H.P."/>
            <person name="Zhou Y."/>
            <person name="Lilburn T.G."/>
            <person name="Beck B.J."/>
            <person name="De Vos P."/>
            <person name="Vandamme P."/>
            <person name="Eisen J.A."/>
            <person name="Garrity G."/>
            <person name="Hugenholtz P."/>
            <person name="Kyrpides N.C."/>
        </authorList>
    </citation>
    <scope>NUCLEOTIDE SEQUENCE [LARGE SCALE GENOMIC DNA]</scope>
    <source>
        <strain evidence="10 11">DSM 64</strain>
    </source>
</reference>
<dbReference type="Pfam" id="PF01427">
    <property type="entry name" value="Peptidase_M15"/>
    <property type="match status" value="1"/>
</dbReference>
<dbReference type="GO" id="GO:0160237">
    <property type="term" value="F:D-Ala-D-Ala dipeptidase activity"/>
    <property type="evidence" value="ECO:0007669"/>
    <property type="project" value="UniProtKB-EC"/>
</dbReference>
<evidence type="ECO:0000256" key="3">
    <source>
        <dbReference type="ARBA" id="ARBA00022723"/>
    </source>
</evidence>
<keyword evidence="8" id="KW-0961">Cell wall biogenesis/degradation</keyword>
<dbReference type="EMBL" id="VJWE01000015">
    <property type="protein sequence ID" value="TWG35798.1"/>
    <property type="molecule type" value="Genomic_DNA"/>
</dbReference>
<dbReference type="AlphaFoldDB" id="A0A561XI57"/>
<dbReference type="GO" id="GO:0071555">
    <property type="term" value="P:cell wall organization"/>
    <property type="evidence" value="ECO:0007669"/>
    <property type="project" value="UniProtKB-KW"/>
</dbReference>
<accession>A0A561XI57</accession>
<dbReference type="Proteomes" id="UP000321485">
    <property type="component" value="Unassembled WGS sequence"/>
</dbReference>
<proteinExistence type="predicted"/>
<feature type="chain" id="PRO_5021882254" evidence="9">
    <location>
        <begin position="44"/>
        <end position="194"/>
    </location>
</feature>
<comment type="caution">
    <text evidence="10">The sequence shown here is derived from an EMBL/GenBank/DDBJ whole genome shotgun (WGS) entry which is preliminary data.</text>
</comment>